<gene>
    <name evidence="2" type="ORF">ACZ87_01993</name>
</gene>
<dbReference type="EMBL" id="LJAM02000186">
    <property type="protein sequence ID" value="RAP71197.1"/>
    <property type="molecule type" value="Genomic_DNA"/>
</dbReference>
<keyword evidence="3" id="KW-1185">Reference proteome</keyword>
<evidence type="ECO:0000256" key="1">
    <source>
        <dbReference type="SAM" id="MobiDB-lite"/>
    </source>
</evidence>
<feature type="compositionally biased region" description="Basic and acidic residues" evidence="1">
    <location>
        <begin position="43"/>
        <end position="56"/>
    </location>
</feature>
<accession>A0A328TKQ8</accession>
<evidence type="ECO:0000313" key="2">
    <source>
        <dbReference type="EMBL" id="RAP71197.1"/>
    </source>
</evidence>
<proteinExistence type="predicted"/>
<sequence>MAVGGLAAVTVLLLLFQQGFCVFNLSAKFFGAGTEQHSPQAIAERRNDSVSETRLS</sequence>
<dbReference type="Proteomes" id="UP000244334">
    <property type="component" value="Unassembled WGS sequence"/>
</dbReference>
<feature type="region of interest" description="Disordered" evidence="1">
    <location>
        <begin position="34"/>
        <end position="56"/>
    </location>
</feature>
<evidence type="ECO:0000313" key="3">
    <source>
        <dbReference type="Proteomes" id="UP000244334"/>
    </source>
</evidence>
<comment type="caution">
    <text evidence="2">The sequence shown here is derived from an EMBL/GenBank/DDBJ whole genome shotgun (WGS) entry which is preliminary data.</text>
</comment>
<organism evidence="2 3">
    <name type="scientific">Candidatus Erwinia dacicola</name>
    <dbReference type="NCBI Taxonomy" id="252393"/>
    <lineage>
        <taxon>Bacteria</taxon>
        <taxon>Pseudomonadati</taxon>
        <taxon>Pseudomonadota</taxon>
        <taxon>Gammaproteobacteria</taxon>
        <taxon>Enterobacterales</taxon>
        <taxon>Erwiniaceae</taxon>
        <taxon>Erwinia</taxon>
    </lineage>
</organism>
<name>A0A328TKQ8_9GAMM</name>
<reference evidence="2" key="1">
    <citation type="submission" date="2018-04" db="EMBL/GenBank/DDBJ databases">
        <title>Genomes of the Obligate Erwinia dacicola and Facultative Enterobacter sp. OLF Endosymbionts of the Olive Fruit fly, Bactrocera oleae.</title>
        <authorList>
            <person name="Estes A.M."/>
            <person name="Hearn D.J."/>
            <person name="Agarwal S."/>
            <person name="Pierson E.A."/>
            <person name="Dunning-Hotopp J.C."/>
        </authorList>
    </citation>
    <scope>NUCLEOTIDE SEQUENCE [LARGE SCALE GENOMIC DNA]</scope>
    <source>
        <strain evidence="2">Oroville</strain>
    </source>
</reference>
<protein>
    <submittedName>
        <fullName evidence="2">Uncharacterized protein</fullName>
    </submittedName>
</protein>
<dbReference type="AlphaFoldDB" id="A0A328TKQ8"/>